<dbReference type="RefSeq" id="WP_136081021.1">
    <property type="nucleotide sequence ID" value="NZ_CAAHFG010000002.1"/>
</dbReference>
<comment type="similarity">
    <text evidence="1">Belongs to the sigma-70 factor family. ECF subfamily.</text>
</comment>
<dbReference type="SUPFAM" id="SSF88946">
    <property type="entry name" value="Sigma2 domain of RNA polymerase sigma factors"/>
    <property type="match status" value="1"/>
</dbReference>
<organism evidence="7 8">
    <name type="scientific">Pontiella desulfatans</name>
    <dbReference type="NCBI Taxonomy" id="2750659"/>
    <lineage>
        <taxon>Bacteria</taxon>
        <taxon>Pseudomonadati</taxon>
        <taxon>Kiritimatiellota</taxon>
        <taxon>Kiritimatiellia</taxon>
        <taxon>Kiritimatiellales</taxon>
        <taxon>Pontiellaceae</taxon>
        <taxon>Pontiella</taxon>
    </lineage>
</organism>
<dbReference type="AlphaFoldDB" id="A0A6C2U5V9"/>
<dbReference type="InterPro" id="IPR013249">
    <property type="entry name" value="RNA_pol_sigma70_r4_t2"/>
</dbReference>
<dbReference type="InterPro" id="IPR007627">
    <property type="entry name" value="RNA_pol_sigma70_r2"/>
</dbReference>
<dbReference type="EMBL" id="CAAHFG010000002">
    <property type="protein sequence ID" value="VGO15462.1"/>
    <property type="molecule type" value="Genomic_DNA"/>
</dbReference>
<evidence type="ECO:0000256" key="4">
    <source>
        <dbReference type="ARBA" id="ARBA00023163"/>
    </source>
</evidence>
<evidence type="ECO:0000259" key="6">
    <source>
        <dbReference type="Pfam" id="PF08281"/>
    </source>
</evidence>
<dbReference type="InterPro" id="IPR014331">
    <property type="entry name" value="RNA_pol_sigma70_ECF_RHOBA"/>
</dbReference>
<dbReference type="InterPro" id="IPR039425">
    <property type="entry name" value="RNA_pol_sigma-70-like"/>
</dbReference>
<feature type="domain" description="RNA polymerase sigma factor 70 region 4 type 2" evidence="6">
    <location>
        <begin position="107"/>
        <end position="158"/>
    </location>
</feature>
<dbReference type="GO" id="GO:0016987">
    <property type="term" value="F:sigma factor activity"/>
    <property type="evidence" value="ECO:0007669"/>
    <property type="project" value="UniProtKB-KW"/>
</dbReference>
<keyword evidence="4" id="KW-0804">Transcription</keyword>
<gene>
    <name evidence="7" type="primary">cnrH_1</name>
    <name evidence="7" type="ORF">PDESU_04045</name>
</gene>
<evidence type="ECO:0000259" key="5">
    <source>
        <dbReference type="Pfam" id="PF04542"/>
    </source>
</evidence>
<dbReference type="GO" id="GO:0006352">
    <property type="term" value="P:DNA-templated transcription initiation"/>
    <property type="evidence" value="ECO:0007669"/>
    <property type="project" value="InterPro"/>
</dbReference>
<name>A0A6C2U5V9_PONDE</name>
<dbReference type="InterPro" id="IPR013324">
    <property type="entry name" value="RNA_pol_sigma_r3/r4-like"/>
</dbReference>
<dbReference type="GO" id="GO:0003677">
    <property type="term" value="F:DNA binding"/>
    <property type="evidence" value="ECO:0007669"/>
    <property type="project" value="InterPro"/>
</dbReference>
<dbReference type="PANTHER" id="PTHR43133:SF51">
    <property type="entry name" value="RNA POLYMERASE SIGMA FACTOR"/>
    <property type="match status" value="1"/>
</dbReference>
<protein>
    <submittedName>
        <fullName evidence="7">RNA polymerase sigma factor CnrH</fullName>
    </submittedName>
</protein>
<sequence length="169" mass="20017">MDITEKYIREYSACEQDLRFYIASLINNKSDVDDILQETATAIWKKYELRDPEKPFLPWALTFAFNAVRNYRQKLKTRQKYFSNELLESMAVVEEKRHDELAAQSKILQSAIRSLSERERLLIEHRYSSGGTIQTLAEKLGEKPDALYKQLQRTREKLLRIIQLEMKRA</sequence>
<dbReference type="InterPro" id="IPR014284">
    <property type="entry name" value="RNA_pol_sigma-70_dom"/>
</dbReference>
<dbReference type="Pfam" id="PF04542">
    <property type="entry name" value="Sigma70_r2"/>
    <property type="match status" value="1"/>
</dbReference>
<evidence type="ECO:0000313" key="8">
    <source>
        <dbReference type="Proteomes" id="UP000366872"/>
    </source>
</evidence>
<proteinExistence type="inferred from homology"/>
<evidence type="ECO:0000256" key="2">
    <source>
        <dbReference type="ARBA" id="ARBA00023015"/>
    </source>
</evidence>
<keyword evidence="3" id="KW-0731">Sigma factor</keyword>
<dbReference type="Proteomes" id="UP000366872">
    <property type="component" value="Unassembled WGS sequence"/>
</dbReference>
<feature type="domain" description="RNA polymerase sigma-70 region 2" evidence="5">
    <location>
        <begin position="12"/>
        <end position="76"/>
    </location>
</feature>
<dbReference type="Pfam" id="PF08281">
    <property type="entry name" value="Sigma70_r4_2"/>
    <property type="match status" value="1"/>
</dbReference>
<dbReference type="PANTHER" id="PTHR43133">
    <property type="entry name" value="RNA POLYMERASE ECF-TYPE SIGMA FACTO"/>
    <property type="match status" value="1"/>
</dbReference>
<dbReference type="InterPro" id="IPR013325">
    <property type="entry name" value="RNA_pol_sigma_r2"/>
</dbReference>
<accession>A0A6C2U5V9</accession>
<evidence type="ECO:0000256" key="3">
    <source>
        <dbReference type="ARBA" id="ARBA00023082"/>
    </source>
</evidence>
<keyword evidence="8" id="KW-1185">Reference proteome</keyword>
<reference evidence="7 8" key="1">
    <citation type="submission" date="2019-04" db="EMBL/GenBank/DDBJ databases">
        <authorList>
            <person name="Van Vliet M D."/>
        </authorList>
    </citation>
    <scope>NUCLEOTIDE SEQUENCE [LARGE SCALE GENOMIC DNA]</scope>
    <source>
        <strain evidence="7 8">F1</strain>
    </source>
</reference>
<dbReference type="NCBIfam" id="TIGR02989">
    <property type="entry name" value="Sig-70_gvs1"/>
    <property type="match status" value="1"/>
</dbReference>
<dbReference type="Gene3D" id="1.10.1740.10">
    <property type="match status" value="1"/>
</dbReference>
<keyword evidence="2" id="KW-0805">Transcription regulation</keyword>
<dbReference type="SUPFAM" id="SSF88659">
    <property type="entry name" value="Sigma3 and sigma4 domains of RNA polymerase sigma factors"/>
    <property type="match status" value="1"/>
</dbReference>
<evidence type="ECO:0000313" key="7">
    <source>
        <dbReference type="EMBL" id="VGO15462.1"/>
    </source>
</evidence>
<dbReference type="NCBIfam" id="TIGR02937">
    <property type="entry name" value="sigma70-ECF"/>
    <property type="match status" value="1"/>
</dbReference>
<dbReference type="Gene3D" id="1.10.10.10">
    <property type="entry name" value="Winged helix-like DNA-binding domain superfamily/Winged helix DNA-binding domain"/>
    <property type="match status" value="1"/>
</dbReference>
<dbReference type="InterPro" id="IPR036388">
    <property type="entry name" value="WH-like_DNA-bd_sf"/>
</dbReference>
<evidence type="ECO:0000256" key="1">
    <source>
        <dbReference type="ARBA" id="ARBA00010641"/>
    </source>
</evidence>